<feature type="transmembrane region" description="Helical" evidence="1">
    <location>
        <begin position="9"/>
        <end position="30"/>
    </location>
</feature>
<dbReference type="PROSITE" id="PS51257">
    <property type="entry name" value="PROKAR_LIPOPROTEIN"/>
    <property type="match status" value="1"/>
</dbReference>
<feature type="transmembrane region" description="Helical" evidence="1">
    <location>
        <begin position="36"/>
        <end position="62"/>
    </location>
</feature>
<keyword evidence="3" id="KW-0407">Ion channel</keyword>
<dbReference type="Proteomes" id="UP000294947">
    <property type="component" value="Unassembled WGS sequence"/>
</dbReference>
<keyword evidence="3" id="KW-0406">Ion transport</keyword>
<dbReference type="Gene3D" id="1.10.287.70">
    <property type="match status" value="1"/>
</dbReference>
<gene>
    <name evidence="3" type="ORF">E1288_19470</name>
</gene>
<dbReference type="GO" id="GO:0034220">
    <property type="term" value="P:monoatomic ion transmembrane transport"/>
    <property type="evidence" value="ECO:0007669"/>
    <property type="project" value="UniProtKB-KW"/>
</dbReference>
<dbReference type="Pfam" id="PF07885">
    <property type="entry name" value="Ion_trans_2"/>
    <property type="match status" value="1"/>
</dbReference>
<keyword evidence="1" id="KW-1133">Transmembrane helix</keyword>
<evidence type="ECO:0000259" key="2">
    <source>
        <dbReference type="Pfam" id="PF07885"/>
    </source>
</evidence>
<feature type="domain" description="Potassium channel" evidence="2">
    <location>
        <begin position="85"/>
        <end position="161"/>
    </location>
</feature>
<dbReference type="AlphaFoldDB" id="A0A4R4YXS8"/>
<comment type="caution">
    <text evidence="3">The sequence shown here is derived from an EMBL/GenBank/DDBJ whole genome shotgun (WGS) entry which is preliminary data.</text>
</comment>
<keyword evidence="1" id="KW-0472">Membrane</keyword>
<dbReference type="OrthoDB" id="9799090at2"/>
<reference evidence="3 4" key="1">
    <citation type="submission" date="2019-03" db="EMBL/GenBank/DDBJ databases">
        <title>Draft genome sequences of novel Actinobacteria.</title>
        <authorList>
            <person name="Sahin N."/>
            <person name="Ay H."/>
            <person name="Saygin H."/>
        </authorList>
    </citation>
    <scope>NUCLEOTIDE SEQUENCE [LARGE SCALE GENOMIC DNA]</scope>
    <source>
        <strain evidence="3 4">7K502</strain>
    </source>
</reference>
<sequence length="169" mass="17640">MPGNDRWKVLINLATALGAVVACTVAYYLLPIGRFGLVGTVNSVVGFAVGLAVVSALIVVQVRRFRIGGAHRGSSMAGVVVALYLAVLFFAAVYFGLAHQDPGSIASLRTKTDALYFSLTITSTVGFGDVHAESQLARAAAAVHMAFNIGFLAAAVTIVRAKATRRDDA</sequence>
<feature type="transmembrane region" description="Helical" evidence="1">
    <location>
        <begin position="139"/>
        <end position="159"/>
    </location>
</feature>
<evidence type="ECO:0000313" key="4">
    <source>
        <dbReference type="Proteomes" id="UP000294947"/>
    </source>
</evidence>
<evidence type="ECO:0000313" key="3">
    <source>
        <dbReference type="EMBL" id="TDD49394.1"/>
    </source>
</evidence>
<feature type="transmembrane region" description="Helical" evidence="1">
    <location>
        <begin position="74"/>
        <end position="97"/>
    </location>
</feature>
<dbReference type="InterPro" id="IPR013099">
    <property type="entry name" value="K_chnl_dom"/>
</dbReference>
<organism evidence="3 4">
    <name type="scientific">Saccharopolyspora elongata</name>
    <dbReference type="NCBI Taxonomy" id="2530387"/>
    <lineage>
        <taxon>Bacteria</taxon>
        <taxon>Bacillati</taxon>
        <taxon>Actinomycetota</taxon>
        <taxon>Actinomycetes</taxon>
        <taxon>Pseudonocardiales</taxon>
        <taxon>Pseudonocardiaceae</taxon>
        <taxon>Saccharopolyspora</taxon>
    </lineage>
</organism>
<proteinExistence type="predicted"/>
<evidence type="ECO:0000256" key="1">
    <source>
        <dbReference type="SAM" id="Phobius"/>
    </source>
</evidence>
<dbReference type="EMBL" id="SMKW01000025">
    <property type="protein sequence ID" value="TDD49394.1"/>
    <property type="molecule type" value="Genomic_DNA"/>
</dbReference>
<dbReference type="SUPFAM" id="SSF81324">
    <property type="entry name" value="Voltage-gated potassium channels"/>
    <property type="match status" value="1"/>
</dbReference>
<keyword evidence="4" id="KW-1185">Reference proteome</keyword>
<keyword evidence="1" id="KW-0812">Transmembrane</keyword>
<name>A0A4R4YXS8_9PSEU</name>
<dbReference type="RefSeq" id="WP_132487095.1">
    <property type="nucleotide sequence ID" value="NZ_SMKW01000025.1"/>
</dbReference>
<protein>
    <submittedName>
        <fullName evidence="3">Two pore domain potassium channel family protein</fullName>
    </submittedName>
</protein>
<keyword evidence="3" id="KW-0813">Transport</keyword>
<accession>A0A4R4YXS8</accession>